<keyword evidence="2" id="KW-0963">Cytoplasm</keyword>
<reference evidence="4 5" key="2">
    <citation type="journal article" date="2024" name="Int. J. Syst. Evol. Microbiol.">
        <title>Promethearchaeum syntrophicum gen. nov., sp. nov., an anaerobic, obligately syntrophic archaeon, the first isolate of the lineage 'Asgard' archaea, and proposal of the new archaeal phylum Promethearchaeota phyl. nov. and kingdom Promethearchaeati regn. nov.</title>
        <authorList>
            <person name="Imachi H."/>
            <person name="Nobu M.K."/>
            <person name="Kato S."/>
            <person name="Takaki Y."/>
            <person name="Miyazaki M."/>
            <person name="Miyata M."/>
            <person name="Ogawara M."/>
            <person name="Saito Y."/>
            <person name="Sakai S."/>
            <person name="Tahara Y.O."/>
            <person name="Takano Y."/>
            <person name="Tasumi E."/>
            <person name="Uematsu K."/>
            <person name="Yoshimura T."/>
            <person name="Itoh T."/>
            <person name="Ohkuma M."/>
            <person name="Takai K."/>
        </authorList>
    </citation>
    <scope>NUCLEOTIDE SEQUENCE [LARGE SCALE GENOMIC DNA]</scope>
    <source>
        <strain evidence="4 5">MK-D1</strain>
    </source>
</reference>
<dbReference type="PRINTS" id="PR00050">
    <property type="entry name" value="COLDSHOCK"/>
</dbReference>
<dbReference type="PROSITE" id="PS00352">
    <property type="entry name" value="CSD_1"/>
    <property type="match status" value="1"/>
</dbReference>
<evidence type="ECO:0000313" key="5">
    <source>
        <dbReference type="Proteomes" id="UP000321408"/>
    </source>
</evidence>
<dbReference type="RefSeq" id="WP_147662188.1">
    <property type="nucleotide sequence ID" value="NZ_CP042905.2"/>
</dbReference>
<dbReference type="InterPro" id="IPR002059">
    <property type="entry name" value="CSP_DNA-bd"/>
</dbReference>
<accession>A0A5B9D863</accession>
<dbReference type="InterPro" id="IPR019844">
    <property type="entry name" value="CSD_CS"/>
</dbReference>
<dbReference type="SMART" id="SM00357">
    <property type="entry name" value="CSP"/>
    <property type="match status" value="1"/>
</dbReference>
<dbReference type="InterPro" id="IPR050181">
    <property type="entry name" value="Cold_shock_domain"/>
</dbReference>
<dbReference type="InterPro" id="IPR012340">
    <property type="entry name" value="NA-bd_OB-fold"/>
</dbReference>
<organism evidence="4 5">
    <name type="scientific">Promethearchaeum syntrophicum</name>
    <dbReference type="NCBI Taxonomy" id="2594042"/>
    <lineage>
        <taxon>Archaea</taxon>
        <taxon>Promethearchaeati</taxon>
        <taxon>Promethearchaeota</taxon>
        <taxon>Promethearchaeia</taxon>
        <taxon>Promethearchaeales</taxon>
        <taxon>Promethearchaeaceae</taxon>
        <taxon>Promethearchaeum</taxon>
    </lineage>
</organism>
<evidence type="ECO:0000256" key="1">
    <source>
        <dbReference type="ARBA" id="ARBA00004496"/>
    </source>
</evidence>
<dbReference type="KEGG" id="psyt:DSAG12_01097"/>
<sequence length="83" mass="9456">MANGTVKWFNGRKGFGFITPAEGEKDVFVHYSAIQVAENEFATLNENDEVEYEVVEGEKGLEAKNVTITKKAPYQPRNRRNNY</sequence>
<dbReference type="Proteomes" id="UP000321408">
    <property type="component" value="Chromosome"/>
</dbReference>
<evidence type="ECO:0000313" key="4">
    <source>
        <dbReference type="EMBL" id="QEE15272.1"/>
    </source>
</evidence>
<keyword evidence="5" id="KW-1185">Reference proteome</keyword>
<evidence type="ECO:0000259" key="3">
    <source>
        <dbReference type="PROSITE" id="PS51857"/>
    </source>
</evidence>
<dbReference type="FunFam" id="2.40.50.140:FF:000006">
    <property type="entry name" value="Cold shock protein CspC"/>
    <property type="match status" value="1"/>
</dbReference>
<comment type="subcellular location">
    <subcellularLocation>
        <location evidence="1">Cytoplasm</location>
    </subcellularLocation>
</comment>
<gene>
    <name evidence="4" type="ORF">DSAG12_01097</name>
</gene>
<dbReference type="PIRSF" id="PIRSF002599">
    <property type="entry name" value="Cold_shock_A"/>
    <property type="match status" value="1"/>
</dbReference>
<dbReference type="InterPro" id="IPR011129">
    <property type="entry name" value="CSD"/>
</dbReference>
<dbReference type="OrthoDB" id="202422at2157"/>
<dbReference type="EMBL" id="CP042905">
    <property type="protein sequence ID" value="QEE15272.1"/>
    <property type="molecule type" value="Genomic_DNA"/>
</dbReference>
<dbReference type="AlphaFoldDB" id="A0A5B9D863"/>
<protein>
    <submittedName>
        <fullName evidence="4">Cold shock domain-containing protein</fullName>
    </submittedName>
</protein>
<dbReference type="InterPro" id="IPR012156">
    <property type="entry name" value="Cold_shock_CspA"/>
</dbReference>
<reference evidence="4 5" key="1">
    <citation type="journal article" date="2020" name="Nature">
        <title>Isolation of an archaeon at the prokaryote-eukaryote interface.</title>
        <authorList>
            <person name="Imachi H."/>
            <person name="Nobu M.K."/>
            <person name="Nakahara N."/>
            <person name="Morono Y."/>
            <person name="Ogawara M."/>
            <person name="Takaki Y."/>
            <person name="Takano Y."/>
            <person name="Uematsu K."/>
            <person name="Ikuta T."/>
            <person name="Ito M."/>
            <person name="Matsui Y."/>
            <person name="Miyazaki M."/>
            <person name="Murata K."/>
            <person name="Saito Y."/>
            <person name="Sakai S."/>
            <person name="Song C."/>
            <person name="Tasumi E."/>
            <person name="Yamanaka Y."/>
            <person name="Yamaguchi T."/>
            <person name="Kamagata Y."/>
            <person name="Tamaki H."/>
            <person name="Takai K."/>
        </authorList>
    </citation>
    <scope>NUCLEOTIDE SEQUENCE [LARGE SCALE GENOMIC DNA]</scope>
    <source>
        <strain evidence="4 5">MK-D1</strain>
    </source>
</reference>
<evidence type="ECO:0000256" key="2">
    <source>
        <dbReference type="ARBA" id="ARBA00022490"/>
    </source>
</evidence>
<dbReference type="Pfam" id="PF00313">
    <property type="entry name" value="CSD"/>
    <property type="match status" value="1"/>
</dbReference>
<dbReference type="CDD" id="cd04458">
    <property type="entry name" value="CSP_CDS"/>
    <property type="match status" value="1"/>
</dbReference>
<dbReference type="Gene3D" id="2.40.50.140">
    <property type="entry name" value="Nucleic acid-binding proteins"/>
    <property type="match status" value="1"/>
</dbReference>
<dbReference type="GO" id="GO:0003676">
    <property type="term" value="F:nucleic acid binding"/>
    <property type="evidence" value="ECO:0007669"/>
    <property type="project" value="InterPro"/>
</dbReference>
<dbReference type="GO" id="GO:0005737">
    <property type="term" value="C:cytoplasm"/>
    <property type="evidence" value="ECO:0007669"/>
    <property type="project" value="UniProtKB-SubCell"/>
</dbReference>
<dbReference type="PANTHER" id="PTHR11544">
    <property type="entry name" value="COLD SHOCK DOMAIN CONTAINING PROTEINS"/>
    <property type="match status" value="1"/>
</dbReference>
<name>A0A5B9D863_9ARCH</name>
<dbReference type="PROSITE" id="PS51857">
    <property type="entry name" value="CSD_2"/>
    <property type="match status" value="1"/>
</dbReference>
<dbReference type="GeneID" id="41329095"/>
<feature type="domain" description="CSD" evidence="3">
    <location>
        <begin position="1"/>
        <end position="68"/>
    </location>
</feature>
<dbReference type="SUPFAM" id="SSF50249">
    <property type="entry name" value="Nucleic acid-binding proteins"/>
    <property type="match status" value="1"/>
</dbReference>
<proteinExistence type="predicted"/>